<evidence type="ECO:0000313" key="1">
    <source>
        <dbReference type="EMBL" id="TFK57822.1"/>
    </source>
</evidence>
<organism evidence="1 2">
    <name type="scientific">Pluteus cervinus</name>
    <dbReference type="NCBI Taxonomy" id="181527"/>
    <lineage>
        <taxon>Eukaryota</taxon>
        <taxon>Fungi</taxon>
        <taxon>Dikarya</taxon>
        <taxon>Basidiomycota</taxon>
        <taxon>Agaricomycotina</taxon>
        <taxon>Agaricomycetes</taxon>
        <taxon>Agaricomycetidae</taxon>
        <taxon>Agaricales</taxon>
        <taxon>Pluteineae</taxon>
        <taxon>Pluteaceae</taxon>
        <taxon>Pluteus</taxon>
    </lineage>
</organism>
<protein>
    <submittedName>
        <fullName evidence="1">Uncharacterized protein</fullName>
    </submittedName>
</protein>
<dbReference type="Proteomes" id="UP000308600">
    <property type="component" value="Unassembled WGS sequence"/>
</dbReference>
<name>A0ACD2ZWZ6_9AGAR</name>
<accession>A0ACD2ZWZ6</accession>
<feature type="non-terminal residue" evidence="1">
    <location>
        <position position="1"/>
    </location>
</feature>
<proteinExistence type="predicted"/>
<sequence>SLRVWQSFAHRESRQTLWLELPVDSYSSEELEHLILRRKSAEIRCEKPVESLILPQRALPLRRDSRYDSLCLVPGGRWLLVSTRRGSVTFYDLNSKEFIGRELIPEKCTKRVTSMCIEVDTESPTLKFHLVLVTVEFLPNEGDHQGLIEVWQVDLVVNERGKGVALTAGDRPLASFLQEPTGHIWSMSLVAFTPSVSFAFVVNWKTVHGTKYVKRAVAIPHWSSCCLLDGYICVPTEVCLLLLSLDSLTEIDAMPPSYGQIPTPRPIATVTLPKSIDFFTFSYPVIQKDVTHFVVGIDDAIYDIAVTES</sequence>
<dbReference type="EMBL" id="ML210013">
    <property type="protein sequence ID" value="TFK57822.1"/>
    <property type="molecule type" value="Genomic_DNA"/>
</dbReference>
<evidence type="ECO:0000313" key="2">
    <source>
        <dbReference type="Proteomes" id="UP000308600"/>
    </source>
</evidence>
<gene>
    <name evidence="1" type="ORF">BDN72DRAFT_866462</name>
</gene>
<keyword evidence="2" id="KW-1185">Reference proteome</keyword>
<reference evidence="1 2" key="1">
    <citation type="journal article" date="2019" name="Nat. Ecol. Evol.">
        <title>Megaphylogeny resolves global patterns of mushroom evolution.</title>
        <authorList>
            <person name="Varga T."/>
            <person name="Krizsan K."/>
            <person name="Foldi C."/>
            <person name="Dima B."/>
            <person name="Sanchez-Garcia M."/>
            <person name="Sanchez-Ramirez S."/>
            <person name="Szollosi G.J."/>
            <person name="Szarkandi J.G."/>
            <person name="Papp V."/>
            <person name="Albert L."/>
            <person name="Andreopoulos W."/>
            <person name="Angelini C."/>
            <person name="Antonin V."/>
            <person name="Barry K.W."/>
            <person name="Bougher N.L."/>
            <person name="Buchanan P."/>
            <person name="Buyck B."/>
            <person name="Bense V."/>
            <person name="Catcheside P."/>
            <person name="Chovatia M."/>
            <person name="Cooper J."/>
            <person name="Damon W."/>
            <person name="Desjardin D."/>
            <person name="Finy P."/>
            <person name="Geml J."/>
            <person name="Haridas S."/>
            <person name="Hughes K."/>
            <person name="Justo A."/>
            <person name="Karasinski D."/>
            <person name="Kautmanova I."/>
            <person name="Kiss B."/>
            <person name="Kocsube S."/>
            <person name="Kotiranta H."/>
            <person name="LaButti K.M."/>
            <person name="Lechner B.E."/>
            <person name="Liimatainen K."/>
            <person name="Lipzen A."/>
            <person name="Lukacs Z."/>
            <person name="Mihaltcheva S."/>
            <person name="Morgado L.N."/>
            <person name="Niskanen T."/>
            <person name="Noordeloos M.E."/>
            <person name="Ohm R.A."/>
            <person name="Ortiz-Santana B."/>
            <person name="Ovrebo C."/>
            <person name="Racz N."/>
            <person name="Riley R."/>
            <person name="Savchenko A."/>
            <person name="Shiryaev A."/>
            <person name="Soop K."/>
            <person name="Spirin V."/>
            <person name="Szebenyi C."/>
            <person name="Tomsovsky M."/>
            <person name="Tulloss R.E."/>
            <person name="Uehling J."/>
            <person name="Grigoriev I.V."/>
            <person name="Vagvolgyi C."/>
            <person name="Papp T."/>
            <person name="Martin F.M."/>
            <person name="Miettinen O."/>
            <person name="Hibbett D.S."/>
            <person name="Nagy L.G."/>
        </authorList>
    </citation>
    <scope>NUCLEOTIDE SEQUENCE [LARGE SCALE GENOMIC DNA]</scope>
    <source>
        <strain evidence="1 2">NL-1719</strain>
    </source>
</reference>